<evidence type="ECO:0000313" key="4">
    <source>
        <dbReference type="Proteomes" id="UP000437862"/>
    </source>
</evidence>
<protein>
    <submittedName>
        <fullName evidence="2">Uncharacterized protein</fullName>
    </submittedName>
</protein>
<dbReference type="RefSeq" id="WP_145875750.1">
    <property type="nucleotide sequence ID" value="NZ_CP046904.1"/>
</dbReference>
<reference evidence="1 4" key="3">
    <citation type="submission" date="2019-12" db="EMBL/GenBank/DDBJ databases">
        <title>Draft Genome Sequences of Six Type Strains of the Genus Massilia.</title>
        <authorList>
            <person name="Miess H."/>
            <person name="Frediansyah A."/>
            <person name="Goeker M."/>
            <person name="Gross H."/>
        </authorList>
    </citation>
    <scope>NUCLEOTIDE SEQUENCE [LARGE SCALE GENOMIC DNA]</scope>
    <source>
        <strain evidence="1 4">DSM 26639</strain>
    </source>
</reference>
<dbReference type="Proteomes" id="UP000437862">
    <property type="component" value="Chromosome"/>
</dbReference>
<reference evidence="2 3" key="1">
    <citation type="journal article" date="2015" name="Stand. Genomic Sci.">
        <title>Genomic Encyclopedia of Bacterial and Archaeal Type Strains, Phase III: the genomes of soil and plant-associated and newly described type strains.</title>
        <authorList>
            <person name="Whitman W.B."/>
            <person name="Woyke T."/>
            <person name="Klenk H.P."/>
            <person name="Zhou Y."/>
            <person name="Lilburn T.G."/>
            <person name="Beck B.J."/>
            <person name="De Vos P."/>
            <person name="Vandamme P."/>
            <person name="Eisen J.A."/>
            <person name="Garrity G."/>
            <person name="Hugenholtz P."/>
            <person name="Kyrpides N.C."/>
        </authorList>
    </citation>
    <scope>NUCLEOTIDE SEQUENCE [LARGE SCALE GENOMIC DNA]</scope>
    <source>
        <strain evidence="2 3">CGMCC 1.10685</strain>
    </source>
</reference>
<proteinExistence type="predicted"/>
<evidence type="ECO:0000313" key="2">
    <source>
        <dbReference type="EMBL" id="TWI47719.1"/>
    </source>
</evidence>
<dbReference type="AlphaFoldDB" id="A0A562PTI6"/>
<reference evidence="2" key="2">
    <citation type="submission" date="2019-07" db="EMBL/GenBank/DDBJ databases">
        <authorList>
            <person name="Whitman W."/>
            <person name="Huntemann M."/>
            <person name="Clum A."/>
            <person name="Pillay M."/>
            <person name="Palaniappan K."/>
            <person name="Varghese N."/>
            <person name="Mikhailova N."/>
            <person name="Stamatis D."/>
            <person name="Reddy T."/>
            <person name="Daum C."/>
            <person name="Shapiro N."/>
            <person name="Ivanova N."/>
            <person name="Kyrpides N."/>
            <person name="Woyke T."/>
        </authorList>
    </citation>
    <scope>NUCLEOTIDE SEQUENCE</scope>
    <source>
        <strain evidence="2">CGMCC 1.10685</strain>
    </source>
</reference>
<evidence type="ECO:0000313" key="1">
    <source>
        <dbReference type="EMBL" id="QGZ39016.1"/>
    </source>
</evidence>
<dbReference type="Proteomes" id="UP000315112">
    <property type="component" value="Unassembled WGS sequence"/>
</dbReference>
<name>A0A562PTI6_9BURK</name>
<evidence type="ECO:0000313" key="3">
    <source>
        <dbReference type="Proteomes" id="UP000315112"/>
    </source>
</evidence>
<dbReference type="EMBL" id="CP046904">
    <property type="protein sequence ID" value="QGZ39016.1"/>
    <property type="molecule type" value="Genomic_DNA"/>
</dbReference>
<dbReference type="EMBL" id="VLKW01000004">
    <property type="protein sequence ID" value="TWI47719.1"/>
    <property type="molecule type" value="Genomic_DNA"/>
</dbReference>
<accession>A0A562PTI6</accession>
<sequence>MGNKRVLKGKYREIITEYLRTVEMERTPIFRYDHPWDEMIASIHRVYSGFMSRMDVVRSVLNVFNEFEREFERSDGTYTVEPEVGRQLVEDRLVDYFAQFPKDYRLVLHFPDLGVDLPDCDIDIADGVNLALTGREGVLYIAVQGYSEPGVETMAQQEAFSRANRVMFCMMVTCGGYYDDQHSFAGIFWDHTEEGASFSLKVPPLLEGRIAGLRLRCYRPALPEYQSFLLYDPFVDLLRTIFADVGKALSVLEEKGQENLAAAVDWYEDAHVAQNESVRFIQYCIGLEALLGDPTEIIGNARLADRIAFLLSGKPSGRAGFITQFGEIMDVRNKLVHGKRARLSEDNRRVLALAEKFLRLAIIREVELISGLQWKK</sequence>
<organism evidence="2 3">
    <name type="scientific">Pseudoduganella flava</name>
    <dbReference type="NCBI Taxonomy" id="871742"/>
    <lineage>
        <taxon>Bacteria</taxon>
        <taxon>Pseudomonadati</taxon>
        <taxon>Pseudomonadota</taxon>
        <taxon>Betaproteobacteria</taxon>
        <taxon>Burkholderiales</taxon>
        <taxon>Oxalobacteraceae</taxon>
        <taxon>Telluria group</taxon>
        <taxon>Pseudoduganella</taxon>
    </lineage>
</organism>
<keyword evidence="4" id="KW-1185">Reference proteome</keyword>
<gene>
    <name evidence="1" type="ORF">GO485_08105</name>
    <name evidence="2" type="ORF">IP92_02780</name>
</gene>
<dbReference type="OrthoDB" id="8690398at2"/>